<dbReference type="EMBL" id="CM037015">
    <property type="protein sequence ID" value="KAH7680791.1"/>
    <property type="molecule type" value="Genomic_DNA"/>
</dbReference>
<gene>
    <name evidence="1" type="ORF">IHE45_05G016500</name>
</gene>
<sequence length="208" mass="24002">MASSSEISEIMLKVSHGKFGAWAWTIPENHDVGKDAEEQEEEVASPRLWEKHRNPHGVTEKQLMMKYWKEMMELVGDAPENTYELSFRDIVDVTWKEKNDKNENESSKDKVDKKRNKWMKGRVARSENLGNGLLLKMFVPGNTSRRSSFTVNGAHSKVIPKAMVAEGEWWRRKDLVESNSFDSNNSINHTGWRKISSCLPLLHKAMKK</sequence>
<proteinExistence type="predicted"/>
<keyword evidence="2" id="KW-1185">Reference proteome</keyword>
<protein>
    <submittedName>
        <fullName evidence="1">Uncharacterized protein</fullName>
    </submittedName>
</protein>
<evidence type="ECO:0000313" key="2">
    <source>
        <dbReference type="Proteomes" id="UP000827976"/>
    </source>
</evidence>
<dbReference type="Proteomes" id="UP000827976">
    <property type="component" value="Chromosome 5"/>
</dbReference>
<accession>A0ACB7W057</accession>
<reference evidence="2" key="1">
    <citation type="journal article" date="2022" name="Nat. Commun.">
        <title>Chromosome evolution and the genetic basis of agronomically important traits in greater yam.</title>
        <authorList>
            <person name="Bredeson J.V."/>
            <person name="Lyons J.B."/>
            <person name="Oniyinde I.O."/>
            <person name="Okereke N.R."/>
            <person name="Kolade O."/>
            <person name="Nnabue I."/>
            <person name="Nwadili C.O."/>
            <person name="Hribova E."/>
            <person name="Parker M."/>
            <person name="Nwogha J."/>
            <person name="Shu S."/>
            <person name="Carlson J."/>
            <person name="Kariba R."/>
            <person name="Muthemba S."/>
            <person name="Knop K."/>
            <person name="Barton G.J."/>
            <person name="Sherwood A.V."/>
            <person name="Lopez-Montes A."/>
            <person name="Asiedu R."/>
            <person name="Jamnadass R."/>
            <person name="Muchugi A."/>
            <person name="Goodstein D."/>
            <person name="Egesi C.N."/>
            <person name="Featherston J."/>
            <person name="Asfaw A."/>
            <person name="Simpson G.G."/>
            <person name="Dolezel J."/>
            <person name="Hendre P.S."/>
            <person name="Van Deynze A."/>
            <person name="Kumar P.L."/>
            <person name="Obidiegwu J.E."/>
            <person name="Bhattacharjee R."/>
            <person name="Rokhsar D.S."/>
        </authorList>
    </citation>
    <scope>NUCLEOTIDE SEQUENCE [LARGE SCALE GENOMIC DNA]</scope>
    <source>
        <strain evidence="2">cv. TDa95/00328</strain>
    </source>
</reference>
<comment type="caution">
    <text evidence="1">The sequence shown here is derived from an EMBL/GenBank/DDBJ whole genome shotgun (WGS) entry which is preliminary data.</text>
</comment>
<name>A0ACB7W057_DIOAL</name>
<organism evidence="1 2">
    <name type="scientific">Dioscorea alata</name>
    <name type="common">Purple yam</name>
    <dbReference type="NCBI Taxonomy" id="55571"/>
    <lineage>
        <taxon>Eukaryota</taxon>
        <taxon>Viridiplantae</taxon>
        <taxon>Streptophyta</taxon>
        <taxon>Embryophyta</taxon>
        <taxon>Tracheophyta</taxon>
        <taxon>Spermatophyta</taxon>
        <taxon>Magnoliopsida</taxon>
        <taxon>Liliopsida</taxon>
        <taxon>Dioscoreales</taxon>
        <taxon>Dioscoreaceae</taxon>
        <taxon>Dioscorea</taxon>
    </lineage>
</organism>
<evidence type="ECO:0000313" key="1">
    <source>
        <dbReference type="EMBL" id="KAH7680791.1"/>
    </source>
</evidence>